<reference evidence="3 4" key="1">
    <citation type="journal article" date="2016" name="Mol. Biol. Evol.">
        <title>Comparative Genomics of Early-Diverging Mushroom-Forming Fungi Provides Insights into the Origins of Lignocellulose Decay Capabilities.</title>
        <authorList>
            <person name="Nagy L.G."/>
            <person name="Riley R."/>
            <person name="Tritt A."/>
            <person name="Adam C."/>
            <person name="Daum C."/>
            <person name="Floudas D."/>
            <person name="Sun H."/>
            <person name="Yadav J.S."/>
            <person name="Pangilinan J."/>
            <person name="Larsson K.H."/>
            <person name="Matsuura K."/>
            <person name="Barry K."/>
            <person name="Labutti K."/>
            <person name="Kuo R."/>
            <person name="Ohm R.A."/>
            <person name="Bhattacharya S.S."/>
            <person name="Shirouzu T."/>
            <person name="Yoshinaga Y."/>
            <person name="Martin F.M."/>
            <person name="Grigoriev I.V."/>
            <person name="Hibbett D.S."/>
        </authorList>
    </citation>
    <scope>NUCLEOTIDE SEQUENCE [LARGE SCALE GENOMIC DNA]</scope>
    <source>
        <strain evidence="3 4">HHB12029</strain>
    </source>
</reference>
<keyword evidence="4" id="KW-1185">Reference proteome</keyword>
<keyword evidence="1" id="KW-0175">Coiled coil</keyword>
<feature type="region of interest" description="Disordered" evidence="2">
    <location>
        <begin position="26"/>
        <end position="59"/>
    </location>
</feature>
<evidence type="ECO:0000313" key="4">
    <source>
        <dbReference type="Proteomes" id="UP000077266"/>
    </source>
</evidence>
<dbReference type="AlphaFoldDB" id="A0A165BA90"/>
<sequence>MPQDAFAAFANGFNAAIASGFNFASTSRSAEPQAQVPPPRSQSYRRATTKSAPAAPKRPVLSYFEDMHERCSGIRPKEAGAIRYELALVPDINVDAPTYKHRRSSKATDDTGVLSAAEEGESDYDFSDADARRSVSRSRKTLRSRLTGLNRTKWTLESELEEMRRLQRESEASYEQLRLLQQSLKVETQELKQKQRELEDQNVALQRKLKGAQAVSTKLSSTHGRLKRNVDYIQQQGSQSPELLQKIAGGSLMSSVRRKRRVEESFSRPIMSLQETVSRLAAESQSTEQALGTLSARIEQEDSVQLSQRSSVAETAKRLSRQLSDTRASSSEDLVAVALLKSQVESSVRREGDVREQLLALRSQLSNARRAASESAAGANTELEYLRSSRLPHVRVGRTASNAA</sequence>
<dbReference type="EMBL" id="KV426513">
    <property type="protein sequence ID" value="KZV80178.1"/>
    <property type="molecule type" value="Genomic_DNA"/>
</dbReference>
<evidence type="ECO:0000256" key="2">
    <source>
        <dbReference type="SAM" id="MobiDB-lite"/>
    </source>
</evidence>
<protein>
    <submittedName>
        <fullName evidence="3">Uncharacterized protein</fullName>
    </submittedName>
</protein>
<accession>A0A165BA90</accession>
<dbReference type="InParanoid" id="A0A165BA90"/>
<name>A0A165BA90_EXIGL</name>
<dbReference type="Proteomes" id="UP000077266">
    <property type="component" value="Unassembled WGS sequence"/>
</dbReference>
<proteinExistence type="predicted"/>
<evidence type="ECO:0000256" key="1">
    <source>
        <dbReference type="SAM" id="Coils"/>
    </source>
</evidence>
<evidence type="ECO:0000313" key="3">
    <source>
        <dbReference type="EMBL" id="KZV80178.1"/>
    </source>
</evidence>
<feature type="compositionally biased region" description="Polar residues" evidence="2">
    <location>
        <begin position="41"/>
        <end position="51"/>
    </location>
</feature>
<feature type="coiled-coil region" evidence="1">
    <location>
        <begin position="149"/>
        <end position="215"/>
    </location>
</feature>
<gene>
    <name evidence="3" type="ORF">EXIGLDRAFT_733523</name>
</gene>
<organism evidence="3 4">
    <name type="scientific">Exidia glandulosa HHB12029</name>
    <dbReference type="NCBI Taxonomy" id="1314781"/>
    <lineage>
        <taxon>Eukaryota</taxon>
        <taxon>Fungi</taxon>
        <taxon>Dikarya</taxon>
        <taxon>Basidiomycota</taxon>
        <taxon>Agaricomycotina</taxon>
        <taxon>Agaricomycetes</taxon>
        <taxon>Auriculariales</taxon>
        <taxon>Exidiaceae</taxon>
        <taxon>Exidia</taxon>
    </lineage>
</organism>